<keyword evidence="2" id="KW-1185">Reference proteome</keyword>
<dbReference type="RefSeq" id="WP_155089264.1">
    <property type="nucleotide sequence ID" value="NZ_OZ260095.1"/>
</dbReference>
<evidence type="ECO:0000313" key="2">
    <source>
        <dbReference type="Proteomes" id="UP000447545"/>
    </source>
</evidence>
<evidence type="ECO:0000313" key="1">
    <source>
        <dbReference type="EMBL" id="MTE27256.1"/>
    </source>
</evidence>
<sequence>MKKFVILVAIFITTITSCSIESDDSETFFLEVLPVESIDVPEQFIFGEVYEISMTYNQPTSCYDFSDFIYEINGQERTIAIVNTVFVSERAACVTGPEEVTASFNFEVTSNETYYFKFFQGENEEGEEMFEVVEIPVVDGRNAVSSKKDNY</sequence>
<dbReference type="Proteomes" id="UP000447545">
    <property type="component" value="Unassembled WGS sequence"/>
</dbReference>
<dbReference type="AlphaFoldDB" id="A0A7K1GD81"/>
<gene>
    <name evidence="1" type="ORF">F1003_09990</name>
</gene>
<accession>A0A7K1GD81</accession>
<protein>
    <recommendedName>
        <fullName evidence="3">Lipoprotein</fullName>
    </recommendedName>
</protein>
<reference evidence="1 2" key="1">
    <citation type="submission" date="2019-11" db="EMBL/GenBank/DDBJ databases">
        <title>Winogradskyella ouciana sp. nov., isolated from the hadal seawater of the Mariana Trench.</title>
        <authorList>
            <person name="Liu R."/>
        </authorList>
    </citation>
    <scope>NUCLEOTIDE SEQUENCE [LARGE SCALE GENOMIC DNA]</scope>
    <source>
        <strain evidence="1 2">ZXX205</strain>
    </source>
</reference>
<evidence type="ECO:0008006" key="3">
    <source>
        <dbReference type="Google" id="ProtNLM"/>
    </source>
</evidence>
<dbReference type="EMBL" id="WJYA01000005">
    <property type="protein sequence ID" value="MTE27256.1"/>
    <property type="molecule type" value="Genomic_DNA"/>
</dbReference>
<dbReference type="PROSITE" id="PS51257">
    <property type="entry name" value="PROKAR_LIPOPROTEIN"/>
    <property type="match status" value="1"/>
</dbReference>
<name>A0A7K1GD81_9FLAO</name>
<proteinExistence type="predicted"/>
<comment type="caution">
    <text evidence="1">The sequence shown here is derived from an EMBL/GenBank/DDBJ whole genome shotgun (WGS) entry which is preliminary data.</text>
</comment>
<organism evidence="1 2">
    <name type="scientific">Winogradskyella ouciana</name>
    <dbReference type="NCBI Taxonomy" id="2608631"/>
    <lineage>
        <taxon>Bacteria</taxon>
        <taxon>Pseudomonadati</taxon>
        <taxon>Bacteroidota</taxon>
        <taxon>Flavobacteriia</taxon>
        <taxon>Flavobacteriales</taxon>
        <taxon>Flavobacteriaceae</taxon>
        <taxon>Winogradskyella</taxon>
    </lineage>
</organism>